<sequence length="337" mass="40010">MKLRGLRTINIICLILCIISMIFTLIVIFIISIIHTFIVYNNFVKSYQFSTVPFWKDNRTINQKPLLPLLKVEDVNLSNFTIVIASCCRNVRKNLVGFQQNIYAITALFRNYRIYFGESDSHDGTLNFLNEWRKNDSDHVRVYSSGQQRWLVPSRTVRIASCRNTLLQKAREELSSFDYYLVIDVDVGSSPSFEIKDFLSNFIYERFSWIAMTATQRSEYYDIWALRIKYILPYDCWQRIIELTSFFIDQSYLTERLVKIHQEPIPRNISLIEVESAFGGAALYDAKYLNNDCSYEGKNEHRWWWNNEQCEHVSFHRCIQQYANKQKIYINPQFQIC</sequence>
<dbReference type="EMBL" id="CAJOBD010008706">
    <property type="protein sequence ID" value="CAF4119361.1"/>
    <property type="molecule type" value="Genomic_DNA"/>
</dbReference>
<protein>
    <submittedName>
        <fullName evidence="2">Uncharacterized protein</fullName>
    </submittedName>
</protein>
<dbReference type="EMBL" id="CAJNOT010000793">
    <property type="protein sequence ID" value="CAF1082082.1"/>
    <property type="molecule type" value="Genomic_DNA"/>
</dbReference>
<comment type="caution">
    <text evidence="2">The sequence shown here is derived from an EMBL/GenBank/DDBJ whole genome shotgun (WGS) entry which is preliminary data.</text>
</comment>
<dbReference type="InterPro" id="IPR029044">
    <property type="entry name" value="Nucleotide-diphossugar_trans"/>
</dbReference>
<feature type="transmembrane region" description="Helical" evidence="1">
    <location>
        <begin position="12"/>
        <end position="40"/>
    </location>
</feature>
<accession>A0A814MSW1</accession>
<evidence type="ECO:0000256" key="1">
    <source>
        <dbReference type="SAM" id="Phobius"/>
    </source>
</evidence>
<reference evidence="2" key="1">
    <citation type="submission" date="2021-02" db="EMBL/GenBank/DDBJ databases">
        <authorList>
            <person name="Nowell W R."/>
        </authorList>
    </citation>
    <scope>NUCLEOTIDE SEQUENCE</scope>
</reference>
<keyword evidence="1" id="KW-0472">Membrane</keyword>
<gene>
    <name evidence="3" type="ORF">JBS370_LOCUS32562</name>
    <name evidence="2" type="ORF">ZHD862_LOCUS16640</name>
</gene>
<dbReference type="AlphaFoldDB" id="A0A814MSW1"/>
<evidence type="ECO:0000313" key="4">
    <source>
        <dbReference type="Proteomes" id="UP000663864"/>
    </source>
</evidence>
<organism evidence="2 4">
    <name type="scientific">Rotaria sordida</name>
    <dbReference type="NCBI Taxonomy" id="392033"/>
    <lineage>
        <taxon>Eukaryota</taxon>
        <taxon>Metazoa</taxon>
        <taxon>Spiralia</taxon>
        <taxon>Gnathifera</taxon>
        <taxon>Rotifera</taxon>
        <taxon>Eurotatoria</taxon>
        <taxon>Bdelloidea</taxon>
        <taxon>Philodinida</taxon>
        <taxon>Philodinidae</taxon>
        <taxon>Rotaria</taxon>
    </lineage>
</organism>
<evidence type="ECO:0000313" key="3">
    <source>
        <dbReference type="EMBL" id="CAF4119361.1"/>
    </source>
</evidence>
<dbReference type="Proteomes" id="UP000663836">
    <property type="component" value="Unassembled WGS sequence"/>
</dbReference>
<proteinExistence type="predicted"/>
<keyword evidence="1" id="KW-0812">Transmembrane</keyword>
<dbReference type="Gene3D" id="3.90.550.10">
    <property type="entry name" value="Spore Coat Polysaccharide Biosynthesis Protein SpsA, Chain A"/>
    <property type="match status" value="1"/>
</dbReference>
<dbReference type="Proteomes" id="UP000663864">
    <property type="component" value="Unassembled WGS sequence"/>
</dbReference>
<keyword evidence="1" id="KW-1133">Transmembrane helix</keyword>
<dbReference type="SUPFAM" id="SSF53448">
    <property type="entry name" value="Nucleotide-diphospho-sugar transferases"/>
    <property type="match status" value="1"/>
</dbReference>
<evidence type="ECO:0000313" key="2">
    <source>
        <dbReference type="EMBL" id="CAF1082082.1"/>
    </source>
</evidence>
<name>A0A814MSW1_9BILA</name>